<feature type="domain" description="Smr" evidence="1">
    <location>
        <begin position="282"/>
        <end position="343"/>
    </location>
</feature>
<name>A0A291QX45_9BACT</name>
<reference evidence="2 3" key="1">
    <citation type="submission" date="2017-10" db="EMBL/GenBank/DDBJ databases">
        <title>Paenichitinophaga pekingensis gen. nov., sp. nov., isolated from activated sludge.</title>
        <authorList>
            <person name="Jin D."/>
            <person name="Kong X."/>
            <person name="Deng Y."/>
            <person name="Bai Z."/>
        </authorList>
    </citation>
    <scope>NUCLEOTIDE SEQUENCE [LARGE SCALE GENOMIC DNA]</scope>
    <source>
        <strain evidence="2 3">13</strain>
    </source>
</reference>
<dbReference type="InterPro" id="IPR036063">
    <property type="entry name" value="Smr_dom_sf"/>
</dbReference>
<evidence type="ECO:0000313" key="3">
    <source>
        <dbReference type="Proteomes" id="UP000220133"/>
    </source>
</evidence>
<dbReference type="AlphaFoldDB" id="A0A291QX45"/>
<dbReference type="RefSeq" id="WP_098194901.1">
    <property type="nucleotide sequence ID" value="NZ_CP023777.1"/>
</dbReference>
<dbReference type="KEGG" id="cbae:COR50_15915"/>
<dbReference type="OrthoDB" id="1524810at2"/>
<evidence type="ECO:0000313" key="2">
    <source>
        <dbReference type="EMBL" id="ATL48528.1"/>
    </source>
</evidence>
<organism evidence="2 3">
    <name type="scientific">Chitinophaga caeni</name>
    <dbReference type="NCBI Taxonomy" id="2029983"/>
    <lineage>
        <taxon>Bacteria</taxon>
        <taxon>Pseudomonadati</taxon>
        <taxon>Bacteroidota</taxon>
        <taxon>Chitinophagia</taxon>
        <taxon>Chitinophagales</taxon>
        <taxon>Chitinophagaceae</taxon>
        <taxon>Chitinophaga</taxon>
    </lineage>
</organism>
<evidence type="ECO:0000259" key="1">
    <source>
        <dbReference type="Pfam" id="PF01713"/>
    </source>
</evidence>
<dbReference type="InterPro" id="IPR002625">
    <property type="entry name" value="Smr_dom"/>
</dbReference>
<keyword evidence="3" id="KW-1185">Reference proteome</keyword>
<dbReference type="Proteomes" id="UP000220133">
    <property type="component" value="Chromosome"/>
</dbReference>
<dbReference type="EMBL" id="CP023777">
    <property type="protein sequence ID" value="ATL48528.1"/>
    <property type="molecule type" value="Genomic_DNA"/>
</dbReference>
<dbReference type="Gene3D" id="3.30.1370.110">
    <property type="match status" value="1"/>
</dbReference>
<dbReference type="Pfam" id="PF01713">
    <property type="entry name" value="Smr"/>
    <property type="match status" value="1"/>
</dbReference>
<accession>A0A291QX45</accession>
<proteinExistence type="predicted"/>
<sequence length="346" mass="40487">MKYSIGDKIILLHSKEEGNIVDILDDNMVVVQVNGATFPVYMDQIDFPYFYWFTQKKQAPNFDQGSGYNKLTPGEEIKKEKLGGAIRMEKGVSLSMLPVFQTEGYDEIVTRLKFHLHNETNRDYQVHFQVFLNHKLHLEMKNVVLAFQSFYLTDLLFEQLNDSPKFEFNFSLKKPDKTMVASVNKTWKIKPKQLFEQLNDLQVKQEATINYLLFEHYPKRNEQENFDMEPVTPGPNFVPVPTKAQPAAASQQPKYELDLHIEKLVDDWEHLDNLSILAIQLNEFQHYLDLAIAHKQHAMIVIHGVGKGTLREEIHEILKKTFEVRYFVNQYHPSYGYGATEIFFEY</sequence>
<gene>
    <name evidence="2" type="ORF">COR50_15915</name>
</gene>
<protein>
    <recommendedName>
        <fullName evidence="1">Smr domain-containing protein</fullName>
    </recommendedName>
</protein>